<name>A0A8X6KFA5_TRICU</name>
<dbReference type="EMBL" id="BMAO01021007">
    <property type="protein sequence ID" value="GFQ71311.1"/>
    <property type="molecule type" value="Genomic_DNA"/>
</dbReference>
<dbReference type="Proteomes" id="UP000887116">
    <property type="component" value="Unassembled WGS sequence"/>
</dbReference>
<evidence type="ECO:0000313" key="2">
    <source>
        <dbReference type="Proteomes" id="UP000887116"/>
    </source>
</evidence>
<comment type="caution">
    <text evidence="1">The sequence shown here is derived from an EMBL/GenBank/DDBJ whole genome shotgun (WGS) entry which is preliminary data.</text>
</comment>
<protein>
    <submittedName>
        <fullName evidence="1">Uncharacterized protein</fullName>
    </submittedName>
</protein>
<dbReference type="AlphaFoldDB" id="A0A8X6KFA5"/>
<gene>
    <name evidence="1" type="ORF">TNCT_671321</name>
</gene>
<evidence type="ECO:0000313" key="1">
    <source>
        <dbReference type="EMBL" id="GFQ71311.1"/>
    </source>
</evidence>
<sequence length="101" mass="11310">MKSAFYAFRLGRKQSVIVYPEAKKKWTVGKHFSLQNNLPSLRSLILSSTAVAIPVEAGFYTDYVTDCWSNLVKRTESGSEETWNSAGTPVCECNFSCFRSA</sequence>
<organism evidence="1 2">
    <name type="scientific">Trichonephila clavata</name>
    <name type="common">Joro spider</name>
    <name type="synonym">Nephila clavata</name>
    <dbReference type="NCBI Taxonomy" id="2740835"/>
    <lineage>
        <taxon>Eukaryota</taxon>
        <taxon>Metazoa</taxon>
        <taxon>Ecdysozoa</taxon>
        <taxon>Arthropoda</taxon>
        <taxon>Chelicerata</taxon>
        <taxon>Arachnida</taxon>
        <taxon>Araneae</taxon>
        <taxon>Araneomorphae</taxon>
        <taxon>Entelegynae</taxon>
        <taxon>Araneoidea</taxon>
        <taxon>Nephilidae</taxon>
        <taxon>Trichonephila</taxon>
    </lineage>
</organism>
<accession>A0A8X6KFA5</accession>
<reference evidence="1" key="1">
    <citation type="submission" date="2020-07" db="EMBL/GenBank/DDBJ databases">
        <title>Multicomponent nature underlies the extraordinary mechanical properties of spider dragline silk.</title>
        <authorList>
            <person name="Kono N."/>
            <person name="Nakamura H."/>
            <person name="Mori M."/>
            <person name="Yoshida Y."/>
            <person name="Ohtoshi R."/>
            <person name="Malay A.D."/>
            <person name="Moran D.A.P."/>
            <person name="Tomita M."/>
            <person name="Numata K."/>
            <person name="Arakawa K."/>
        </authorList>
    </citation>
    <scope>NUCLEOTIDE SEQUENCE</scope>
</reference>
<proteinExistence type="predicted"/>
<keyword evidence="2" id="KW-1185">Reference proteome</keyword>